<evidence type="ECO:0000313" key="3">
    <source>
        <dbReference type="EMBL" id="KAK3313581.1"/>
    </source>
</evidence>
<feature type="compositionally biased region" description="Basic and acidic residues" evidence="1">
    <location>
        <begin position="63"/>
        <end position="93"/>
    </location>
</feature>
<keyword evidence="4" id="KW-1185">Reference proteome</keyword>
<evidence type="ECO:0000313" key="4">
    <source>
        <dbReference type="Proteomes" id="UP001283341"/>
    </source>
</evidence>
<comment type="caution">
    <text evidence="3">The sequence shown here is derived from an EMBL/GenBank/DDBJ whole genome shotgun (WGS) entry which is preliminary data.</text>
</comment>
<dbReference type="Gene3D" id="3.40.50.1460">
    <property type="match status" value="1"/>
</dbReference>
<evidence type="ECO:0000259" key="2">
    <source>
        <dbReference type="Pfam" id="PF00656"/>
    </source>
</evidence>
<gene>
    <name evidence="3" type="ORF">B0H66DRAFT_594453</name>
</gene>
<sequence>MSRYERHPQDGIGTSGSSSGSGQTRRYQDYDHPRWDNNAPIYRDHGPRRSPTTAGGGGGYHYDGGRPRARDSDRDRRDKDRFRMTDRERENLKQRLSVPPAQQQQQQQRNHLGRTRSLSLSRSGSSSRDSSPEITDRRRYHNSEHQHHHQNDKWDSHRRPRRDEDRFYLTPPVRQHPQRPPSVPAVRYYHDERLSSLSSPEMTPMPLVSLSRKPGSRSPPALARDEIGGGGDDLVTRFDRGFRLVERPSRLHHSDDDVERMLPLSEADSMRDLRFGLQRMSTDLGGPPGPRIVRRLPSRSASIDGRNAVTVKRRLGPRSMTPPYSRPLKPQYTQVHVLILTWIFHDLKQAPYTAPPASEYTSLEDETRRVRDTFESFGYKVREFLIPMRSSTEYLRSKLKQFTRLAADDTLLIVYYHGHGCLDDDNELVFSSHEHPSDPVWSQNAAAEMYAALMSGDSCPAHGRHAQYQNLVKKYERYRPVAEVKWEEIRPTVLGAPCDLLLILDCCAAGGANLGHVNWRPPPQAEGYTKHLFAACGFESFTSDDMTAAMCEVLDEWAPDLHTSPRPSPFLTTKRLHQIMEEKLQKDSVGSQPIFKQLLPHDPEQYITLPNLLDRNLDGRGRRGYFLG</sequence>
<dbReference type="GO" id="GO:0004197">
    <property type="term" value="F:cysteine-type endopeptidase activity"/>
    <property type="evidence" value="ECO:0007669"/>
    <property type="project" value="InterPro"/>
</dbReference>
<organism evidence="3 4">
    <name type="scientific">Apodospora peruviana</name>
    <dbReference type="NCBI Taxonomy" id="516989"/>
    <lineage>
        <taxon>Eukaryota</taxon>
        <taxon>Fungi</taxon>
        <taxon>Dikarya</taxon>
        <taxon>Ascomycota</taxon>
        <taxon>Pezizomycotina</taxon>
        <taxon>Sordariomycetes</taxon>
        <taxon>Sordariomycetidae</taxon>
        <taxon>Sordariales</taxon>
        <taxon>Lasiosphaeriaceae</taxon>
        <taxon>Apodospora</taxon>
    </lineage>
</organism>
<accession>A0AAE0HX29</accession>
<dbReference type="AlphaFoldDB" id="A0AAE0HX29"/>
<feature type="region of interest" description="Disordered" evidence="1">
    <location>
        <begin position="195"/>
        <end position="229"/>
    </location>
</feature>
<feature type="compositionally biased region" description="Basic and acidic residues" evidence="1">
    <location>
        <begin position="130"/>
        <end position="161"/>
    </location>
</feature>
<name>A0AAE0HX29_9PEZI</name>
<feature type="compositionally biased region" description="Low complexity" evidence="1">
    <location>
        <begin position="115"/>
        <end position="129"/>
    </location>
</feature>
<dbReference type="Pfam" id="PF00656">
    <property type="entry name" value="Peptidase_C14"/>
    <property type="match status" value="1"/>
</dbReference>
<reference evidence="3" key="2">
    <citation type="submission" date="2023-06" db="EMBL/GenBank/DDBJ databases">
        <authorList>
            <consortium name="Lawrence Berkeley National Laboratory"/>
            <person name="Haridas S."/>
            <person name="Hensen N."/>
            <person name="Bonometti L."/>
            <person name="Westerberg I."/>
            <person name="Brannstrom I.O."/>
            <person name="Guillou S."/>
            <person name="Cros-Aarteil S."/>
            <person name="Calhoun S."/>
            <person name="Kuo A."/>
            <person name="Mondo S."/>
            <person name="Pangilinan J."/>
            <person name="Riley R."/>
            <person name="Labutti K."/>
            <person name="Andreopoulos B."/>
            <person name="Lipzen A."/>
            <person name="Chen C."/>
            <person name="Yanf M."/>
            <person name="Daum C."/>
            <person name="Ng V."/>
            <person name="Clum A."/>
            <person name="Steindorff A."/>
            <person name="Ohm R."/>
            <person name="Martin F."/>
            <person name="Silar P."/>
            <person name="Natvig D."/>
            <person name="Lalanne C."/>
            <person name="Gautier V."/>
            <person name="Ament-Velasquez S.L."/>
            <person name="Kruys A."/>
            <person name="Hutchinson M.I."/>
            <person name="Powell A.J."/>
            <person name="Barry K."/>
            <person name="Miller A.N."/>
            <person name="Grigoriev I.V."/>
            <person name="Debuchy R."/>
            <person name="Gladieux P."/>
            <person name="Thoren M.H."/>
            <person name="Johannesson H."/>
        </authorList>
    </citation>
    <scope>NUCLEOTIDE SEQUENCE</scope>
    <source>
        <strain evidence="3">CBS 118394</strain>
    </source>
</reference>
<dbReference type="Proteomes" id="UP001283341">
    <property type="component" value="Unassembled WGS sequence"/>
</dbReference>
<feature type="compositionally biased region" description="Low complexity" evidence="1">
    <location>
        <begin position="11"/>
        <end position="22"/>
    </location>
</feature>
<feature type="domain" description="Peptidase C14 caspase" evidence="2">
    <location>
        <begin position="367"/>
        <end position="439"/>
    </location>
</feature>
<feature type="compositionally biased region" description="Basic and acidic residues" evidence="1">
    <location>
        <begin position="26"/>
        <end position="35"/>
    </location>
</feature>
<dbReference type="InterPro" id="IPR011600">
    <property type="entry name" value="Pept_C14_caspase"/>
</dbReference>
<dbReference type="EMBL" id="JAUEDM010000007">
    <property type="protein sequence ID" value="KAK3313581.1"/>
    <property type="molecule type" value="Genomic_DNA"/>
</dbReference>
<feature type="region of interest" description="Disordered" evidence="1">
    <location>
        <begin position="1"/>
        <end position="161"/>
    </location>
</feature>
<evidence type="ECO:0000256" key="1">
    <source>
        <dbReference type="SAM" id="MobiDB-lite"/>
    </source>
</evidence>
<protein>
    <recommendedName>
        <fullName evidence="2">Peptidase C14 caspase domain-containing protein</fullName>
    </recommendedName>
</protein>
<reference evidence="3" key="1">
    <citation type="journal article" date="2023" name="Mol. Phylogenet. Evol.">
        <title>Genome-scale phylogeny and comparative genomics of the fungal order Sordariales.</title>
        <authorList>
            <person name="Hensen N."/>
            <person name="Bonometti L."/>
            <person name="Westerberg I."/>
            <person name="Brannstrom I.O."/>
            <person name="Guillou S."/>
            <person name="Cros-Aarteil S."/>
            <person name="Calhoun S."/>
            <person name="Haridas S."/>
            <person name="Kuo A."/>
            <person name="Mondo S."/>
            <person name="Pangilinan J."/>
            <person name="Riley R."/>
            <person name="LaButti K."/>
            <person name="Andreopoulos B."/>
            <person name="Lipzen A."/>
            <person name="Chen C."/>
            <person name="Yan M."/>
            <person name="Daum C."/>
            <person name="Ng V."/>
            <person name="Clum A."/>
            <person name="Steindorff A."/>
            <person name="Ohm R.A."/>
            <person name="Martin F."/>
            <person name="Silar P."/>
            <person name="Natvig D.O."/>
            <person name="Lalanne C."/>
            <person name="Gautier V."/>
            <person name="Ament-Velasquez S.L."/>
            <person name="Kruys A."/>
            <person name="Hutchinson M.I."/>
            <person name="Powell A.J."/>
            <person name="Barry K."/>
            <person name="Miller A.N."/>
            <person name="Grigoriev I.V."/>
            <person name="Debuchy R."/>
            <person name="Gladieux P."/>
            <person name="Hiltunen Thoren M."/>
            <person name="Johannesson H."/>
        </authorList>
    </citation>
    <scope>NUCLEOTIDE SEQUENCE</scope>
    <source>
        <strain evidence="3">CBS 118394</strain>
    </source>
</reference>
<proteinExistence type="predicted"/>
<dbReference type="GO" id="GO:0006508">
    <property type="term" value="P:proteolysis"/>
    <property type="evidence" value="ECO:0007669"/>
    <property type="project" value="InterPro"/>
</dbReference>